<reference evidence="4 5" key="1">
    <citation type="submission" date="2014-02" db="EMBL/GenBank/DDBJ databases">
        <title>The small core and large imbalanced accessory genome model reveals a collaborative survival strategy of Sorangium cellulosum strains in nature.</title>
        <authorList>
            <person name="Han K."/>
            <person name="Peng R."/>
            <person name="Blom J."/>
            <person name="Li Y.-Z."/>
        </authorList>
    </citation>
    <scope>NUCLEOTIDE SEQUENCE [LARGE SCALE GENOMIC DNA]</scope>
    <source>
        <strain evidence="4 5">So0157-18</strain>
    </source>
</reference>
<evidence type="ECO:0000256" key="1">
    <source>
        <dbReference type="ARBA" id="ARBA00010062"/>
    </source>
</evidence>
<sequence length="255" mass="27507">MTGVGSYAFKEKGYKRVATLAEDYSYPYTLVGGFMAEFCHVGGRVPKKLWVPLGTKDYSSVLSSLPEDIDAIYVALGGADALTFLKQYKQFGGKAPLIGGSSTVDQMVLDAKGAIAEHLVGTISGVPIADDNPSEGWQAFVKAYRAKFPDAYKFPSGTLHSYYTNMKAALLALKQAGGDLSNGQQKLKDALAKLEFEAPSGKVKLDKNRNAIADSYLTVVEKKEDGTLFKRLLQVVPEVNQTMKLSRSTAATPST</sequence>
<dbReference type="InterPro" id="IPR028081">
    <property type="entry name" value="Leu-bd"/>
</dbReference>
<dbReference type="Gene3D" id="3.40.50.2300">
    <property type="match status" value="2"/>
</dbReference>
<keyword evidence="2" id="KW-0732">Signal</keyword>
<dbReference type="InterPro" id="IPR028082">
    <property type="entry name" value="Peripla_BP_I"/>
</dbReference>
<evidence type="ECO:0000256" key="2">
    <source>
        <dbReference type="ARBA" id="ARBA00022729"/>
    </source>
</evidence>
<proteinExistence type="inferred from homology"/>
<dbReference type="SUPFAM" id="SSF53822">
    <property type="entry name" value="Periplasmic binding protein-like I"/>
    <property type="match status" value="1"/>
</dbReference>
<comment type="similarity">
    <text evidence="1">Belongs to the leucine-binding protein family.</text>
</comment>
<comment type="caution">
    <text evidence="4">The sequence shown here is derived from an EMBL/GenBank/DDBJ whole genome shotgun (WGS) entry which is preliminary data.</text>
</comment>
<evidence type="ECO:0000259" key="3">
    <source>
        <dbReference type="Pfam" id="PF13458"/>
    </source>
</evidence>
<evidence type="ECO:0000313" key="4">
    <source>
        <dbReference type="EMBL" id="KYF58161.1"/>
    </source>
</evidence>
<dbReference type="EMBL" id="JELX01001672">
    <property type="protein sequence ID" value="KYF58161.1"/>
    <property type="molecule type" value="Genomic_DNA"/>
</dbReference>
<protein>
    <recommendedName>
        <fullName evidence="3">Leucine-binding protein domain-containing protein</fullName>
    </recommendedName>
</protein>
<dbReference type="PANTHER" id="PTHR30483">
    <property type="entry name" value="LEUCINE-SPECIFIC-BINDING PROTEIN"/>
    <property type="match status" value="1"/>
</dbReference>
<dbReference type="AlphaFoldDB" id="A0A150PQX8"/>
<dbReference type="InterPro" id="IPR051010">
    <property type="entry name" value="BCAA_transport"/>
</dbReference>
<dbReference type="Pfam" id="PF13458">
    <property type="entry name" value="Peripla_BP_6"/>
    <property type="match status" value="1"/>
</dbReference>
<accession>A0A150PQX8</accession>
<name>A0A150PQX8_SORCE</name>
<evidence type="ECO:0000313" key="5">
    <source>
        <dbReference type="Proteomes" id="UP000075604"/>
    </source>
</evidence>
<dbReference type="PANTHER" id="PTHR30483:SF6">
    <property type="entry name" value="PERIPLASMIC BINDING PROTEIN OF ABC TRANSPORTER FOR NATURAL AMINO ACIDS"/>
    <property type="match status" value="1"/>
</dbReference>
<gene>
    <name evidence="4" type="ORF">BE04_28885</name>
</gene>
<feature type="domain" description="Leucine-binding protein" evidence="3">
    <location>
        <begin position="1"/>
        <end position="223"/>
    </location>
</feature>
<dbReference type="Proteomes" id="UP000075604">
    <property type="component" value="Unassembled WGS sequence"/>
</dbReference>
<organism evidence="4 5">
    <name type="scientific">Sorangium cellulosum</name>
    <name type="common">Polyangium cellulosum</name>
    <dbReference type="NCBI Taxonomy" id="56"/>
    <lineage>
        <taxon>Bacteria</taxon>
        <taxon>Pseudomonadati</taxon>
        <taxon>Myxococcota</taxon>
        <taxon>Polyangia</taxon>
        <taxon>Polyangiales</taxon>
        <taxon>Polyangiaceae</taxon>
        <taxon>Sorangium</taxon>
    </lineage>
</organism>